<proteinExistence type="inferred from homology"/>
<sequence>MPIYRLLRRDPTEIENESDNQQRQSDNPRARVIIILCSIIAALLCLNGLLFLYFSRRSGSHNSSCRSSYAHLERNLSIQIYQSTPYVSDNLSSVAHLWESLSGDPGVVALPQAFVSETHLPRAMRFPWDHDKGVYLLQGFHNLHCLRTLFRYAWTSEQRLPQRIAFSHILHCLDQLRQDVLCNADDTPRYAGFQSPPGTGAGQVRLCRDWEQLERWAVERSACFRHEDETPGRLVDRFKFCPGGEGLWSTRGDAD</sequence>
<protein>
    <recommendedName>
        <fullName evidence="5">Tat pathway signal sequence</fullName>
    </recommendedName>
</protein>
<dbReference type="RefSeq" id="XP_024706873.1">
    <property type="nucleotide sequence ID" value="XM_024854403.1"/>
</dbReference>
<keyword evidence="2" id="KW-0812">Transmembrane</keyword>
<keyword evidence="4" id="KW-1185">Reference proteome</keyword>
<keyword evidence="2" id="KW-0472">Membrane</keyword>
<gene>
    <name evidence="3" type="ORF">P170DRAFT_506552</name>
</gene>
<dbReference type="Pfam" id="PF11807">
    <property type="entry name" value="UstYa"/>
    <property type="match status" value="1"/>
</dbReference>
<evidence type="ECO:0000256" key="1">
    <source>
        <dbReference type="ARBA" id="ARBA00035112"/>
    </source>
</evidence>
<dbReference type="GO" id="GO:0043386">
    <property type="term" value="P:mycotoxin biosynthetic process"/>
    <property type="evidence" value="ECO:0007669"/>
    <property type="project" value="InterPro"/>
</dbReference>
<evidence type="ECO:0000313" key="3">
    <source>
        <dbReference type="EMBL" id="PLB51571.1"/>
    </source>
</evidence>
<comment type="similarity">
    <text evidence="1">Belongs to the ustYa family.</text>
</comment>
<dbReference type="EMBL" id="MSFO01000002">
    <property type="protein sequence ID" value="PLB51571.1"/>
    <property type="molecule type" value="Genomic_DNA"/>
</dbReference>
<evidence type="ECO:0000256" key="2">
    <source>
        <dbReference type="SAM" id="Phobius"/>
    </source>
</evidence>
<evidence type="ECO:0008006" key="5">
    <source>
        <dbReference type="Google" id="ProtNLM"/>
    </source>
</evidence>
<dbReference type="VEuPathDB" id="FungiDB:P170DRAFT_506552"/>
<dbReference type="AlphaFoldDB" id="A0A2I2GFD4"/>
<accession>A0A2I2GFD4</accession>
<dbReference type="InterPro" id="IPR021765">
    <property type="entry name" value="UstYa-like"/>
</dbReference>
<dbReference type="OrthoDB" id="3687641at2759"/>
<dbReference type="PANTHER" id="PTHR33365:SF6">
    <property type="entry name" value="OXIDASE USTYA"/>
    <property type="match status" value="1"/>
</dbReference>
<dbReference type="Proteomes" id="UP000234275">
    <property type="component" value="Unassembled WGS sequence"/>
</dbReference>
<reference evidence="3 4" key="1">
    <citation type="submission" date="2016-12" db="EMBL/GenBank/DDBJ databases">
        <title>The genomes of Aspergillus section Nigri reveals drivers in fungal speciation.</title>
        <authorList>
            <consortium name="DOE Joint Genome Institute"/>
            <person name="Vesth T.C."/>
            <person name="Nybo J."/>
            <person name="Theobald S."/>
            <person name="Brandl J."/>
            <person name="Frisvad J.C."/>
            <person name="Nielsen K.F."/>
            <person name="Lyhne E.K."/>
            <person name="Kogle M.E."/>
            <person name="Kuo A."/>
            <person name="Riley R."/>
            <person name="Clum A."/>
            <person name="Nolan M."/>
            <person name="Lipzen A."/>
            <person name="Salamov A."/>
            <person name="Henrissat B."/>
            <person name="Wiebenga A."/>
            <person name="De Vries R.P."/>
            <person name="Grigoriev I.V."/>
            <person name="Mortensen U.H."/>
            <person name="Andersen M.R."/>
            <person name="Baker S.E."/>
        </authorList>
    </citation>
    <scope>NUCLEOTIDE SEQUENCE [LARGE SCALE GENOMIC DNA]</scope>
    <source>
        <strain evidence="3 4">IBT 23096</strain>
    </source>
</reference>
<feature type="transmembrane region" description="Helical" evidence="2">
    <location>
        <begin position="32"/>
        <end position="54"/>
    </location>
</feature>
<evidence type="ECO:0000313" key="4">
    <source>
        <dbReference type="Proteomes" id="UP000234275"/>
    </source>
</evidence>
<keyword evidence="2" id="KW-1133">Transmembrane helix</keyword>
<dbReference type="PANTHER" id="PTHR33365">
    <property type="entry name" value="YALI0B05434P"/>
    <property type="match status" value="1"/>
</dbReference>
<dbReference type="STRING" id="1392250.A0A2I2GFD4"/>
<dbReference type="GeneID" id="36562109"/>
<comment type="caution">
    <text evidence="3">The sequence shown here is derived from an EMBL/GenBank/DDBJ whole genome shotgun (WGS) entry which is preliminary data.</text>
</comment>
<name>A0A2I2GFD4_9EURO</name>
<organism evidence="3 4">
    <name type="scientific">Aspergillus steynii IBT 23096</name>
    <dbReference type="NCBI Taxonomy" id="1392250"/>
    <lineage>
        <taxon>Eukaryota</taxon>
        <taxon>Fungi</taxon>
        <taxon>Dikarya</taxon>
        <taxon>Ascomycota</taxon>
        <taxon>Pezizomycotina</taxon>
        <taxon>Eurotiomycetes</taxon>
        <taxon>Eurotiomycetidae</taxon>
        <taxon>Eurotiales</taxon>
        <taxon>Aspergillaceae</taxon>
        <taxon>Aspergillus</taxon>
        <taxon>Aspergillus subgen. Circumdati</taxon>
    </lineage>
</organism>